<evidence type="ECO:0000313" key="3">
    <source>
        <dbReference type="Proteomes" id="UP001055185"/>
    </source>
</evidence>
<protein>
    <submittedName>
        <fullName evidence="2">Uncharacterized protein</fullName>
    </submittedName>
</protein>
<reference evidence="2" key="1">
    <citation type="journal article" date="2022" name="Int. J. Syst. Evol. Microbiol.">
        <title>Genome-based, phenotypic and chemotaxonomic classification of Faecalibacterium strains: proposal of three novel species Faecalibacterium duncaniae sp. nov., Faecalibacterium hattorii sp. nov. and Faecalibacterium gallinarum sp. nov. .</title>
        <authorList>
            <person name="Sakamoto M."/>
            <person name="Sakurai N."/>
            <person name="Tanno H."/>
            <person name="Iino T."/>
            <person name="Ohkuma M."/>
            <person name="Endo A."/>
        </authorList>
    </citation>
    <scope>NUCLEOTIDE SEQUENCE</scope>
    <source>
        <strain evidence="2">JCM 17207</strain>
    </source>
</reference>
<gene>
    <name evidence="2" type="ORF">JCM17207_07550</name>
</gene>
<feature type="chain" id="PRO_5041377808" evidence="1">
    <location>
        <begin position="22"/>
        <end position="187"/>
    </location>
</feature>
<keyword evidence="3" id="KW-1185">Reference proteome</keyword>
<keyword evidence="1" id="KW-0732">Signal</keyword>
<organism evidence="2 3">
    <name type="scientific">Faecalibacterium gallinarum</name>
    <dbReference type="NCBI Taxonomy" id="2903556"/>
    <lineage>
        <taxon>Bacteria</taxon>
        <taxon>Bacillati</taxon>
        <taxon>Bacillota</taxon>
        <taxon>Clostridia</taxon>
        <taxon>Eubacteriales</taxon>
        <taxon>Oscillospiraceae</taxon>
        <taxon>Faecalibacterium</taxon>
    </lineage>
</organism>
<dbReference type="Proteomes" id="UP001055185">
    <property type="component" value="Unassembled WGS sequence"/>
</dbReference>
<comment type="caution">
    <text evidence="2">The sequence shown here is derived from an EMBL/GenBank/DDBJ whole genome shotgun (WGS) entry which is preliminary data.</text>
</comment>
<dbReference type="AlphaFoldDB" id="A0AA37IXL0"/>
<dbReference type="RefSeq" id="WP_238316366.1">
    <property type="nucleotide sequence ID" value="NZ_BQKV01000027.1"/>
</dbReference>
<dbReference type="EMBL" id="BQKV01000027">
    <property type="protein sequence ID" value="GJN64130.1"/>
    <property type="molecule type" value="Genomic_DNA"/>
</dbReference>
<name>A0AA37IXL0_9FIRM</name>
<proteinExistence type="predicted"/>
<sequence>MENISRRILLKSITAATLTVAASVVLTGCCTPSIPSGFCPETQTLSVPEGTMTVSTTKFYKNTEGNLVLGLSVKNDVGMSIPTGTRYLWKVDYTFDHDKAFSDAYRQYAYYSGNSPSWSVTSFPAGQQTETELTLADPSSLVNLVSDPLSRSRFENWSSFSLTVILESQGTGLPSISEEIRFDFSRP</sequence>
<evidence type="ECO:0000313" key="2">
    <source>
        <dbReference type="EMBL" id="GJN64130.1"/>
    </source>
</evidence>
<feature type="signal peptide" evidence="1">
    <location>
        <begin position="1"/>
        <end position="21"/>
    </location>
</feature>
<evidence type="ECO:0000256" key="1">
    <source>
        <dbReference type="SAM" id="SignalP"/>
    </source>
</evidence>
<dbReference type="PROSITE" id="PS51257">
    <property type="entry name" value="PROKAR_LIPOPROTEIN"/>
    <property type="match status" value="1"/>
</dbReference>
<accession>A0AA37IXL0</accession>